<dbReference type="AlphaFoldDB" id="A0A0K2U834"/>
<reference evidence="1" key="1">
    <citation type="submission" date="2014-05" db="EMBL/GenBank/DDBJ databases">
        <authorList>
            <person name="Chronopoulou M."/>
        </authorList>
    </citation>
    <scope>NUCLEOTIDE SEQUENCE</scope>
    <source>
        <tissue evidence="1">Whole organism</tissue>
    </source>
</reference>
<accession>A0A0K2U834</accession>
<proteinExistence type="predicted"/>
<dbReference type="EMBL" id="HACA01016741">
    <property type="protein sequence ID" value="CDW34102.1"/>
    <property type="molecule type" value="Transcribed_RNA"/>
</dbReference>
<protein>
    <submittedName>
        <fullName evidence="1">Uncharacterized protein</fullName>
    </submittedName>
</protein>
<evidence type="ECO:0000313" key="1">
    <source>
        <dbReference type="EMBL" id="CDW34102.1"/>
    </source>
</evidence>
<name>A0A0K2U834_LEPSM</name>
<sequence length="31" mass="3850">MRVFLPTLKFNVWYFAIKLNLNRNKQRFTSC</sequence>
<organism evidence="1">
    <name type="scientific">Lepeophtheirus salmonis</name>
    <name type="common">Salmon louse</name>
    <name type="synonym">Caligus salmonis</name>
    <dbReference type="NCBI Taxonomy" id="72036"/>
    <lineage>
        <taxon>Eukaryota</taxon>
        <taxon>Metazoa</taxon>
        <taxon>Ecdysozoa</taxon>
        <taxon>Arthropoda</taxon>
        <taxon>Crustacea</taxon>
        <taxon>Multicrustacea</taxon>
        <taxon>Hexanauplia</taxon>
        <taxon>Copepoda</taxon>
        <taxon>Siphonostomatoida</taxon>
        <taxon>Caligidae</taxon>
        <taxon>Lepeophtheirus</taxon>
    </lineage>
</organism>